<dbReference type="Proteomes" id="UP000318307">
    <property type="component" value="Unassembled WGS sequence"/>
</dbReference>
<accession>A0A562RHK2</accession>
<feature type="transmembrane region" description="Helical" evidence="6">
    <location>
        <begin position="178"/>
        <end position="199"/>
    </location>
</feature>
<gene>
    <name evidence="7" type="ORF">LZ24_02423</name>
</gene>
<proteinExistence type="predicted"/>
<protein>
    <submittedName>
        <fullName evidence="7">L-lysine exporter family protein LysE/ArgO</fullName>
    </submittedName>
</protein>
<dbReference type="EMBL" id="VLLC01000020">
    <property type="protein sequence ID" value="TWI68587.1"/>
    <property type="molecule type" value="Genomic_DNA"/>
</dbReference>
<dbReference type="GO" id="GO:0015171">
    <property type="term" value="F:amino acid transmembrane transporter activity"/>
    <property type="evidence" value="ECO:0007669"/>
    <property type="project" value="TreeGrafter"/>
</dbReference>
<dbReference type="InterPro" id="IPR001123">
    <property type="entry name" value="LeuE-type"/>
</dbReference>
<dbReference type="Pfam" id="PF01810">
    <property type="entry name" value="LysE"/>
    <property type="match status" value="1"/>
</dbReference>
<organism evidence="7 8">
    <name type="scientific">Desulfobotulus alkaliphilus</name>
    <dbReference type="NCBI Taxonomy" id="622671"/>
    <lineage>
        <taxon>Bacteria</taxon>
        <taxon>Pseudomonadati</taxon>
        <taxon>Thermodesulfobacteriota</taxon>
        <taxon>Desulfobacteria</taxon>
        <taxon>Desulfobacterales</taxon>
        <taxon>Desulfobacteraceae</taxon>
        <taxon>Desulfobotulus</taxon>
    </lineage>
</organism>
<dbReference type="AlphaFoldDB" id="A0A562RHK2"/>
<evidence type="ECO:0000256" key="6">
    <source>
        <dbReference type="SAM" id="Phobius"/>
    </source>
</evidence>
<dbReference type="PANTHER" id="PTHR30086">
    <property type="entry name" value="ARGININE EXPORTER PROTEIN ARGO"/>
    <property type="match status" value="1"/>
</dbReference>
<dbReference type="GO" id="GO:0005886">
    <property type="term" value="C:plasma membrane"/>
    <property type="evidence" value="ECO:0007669"/>
    <property type="project" value="UniProtKB-SubCell"/>
</dbReference>
<keyword evidence="8" id="KW-1185">Reference proteome</keyword>
<reference evidence="7 8" key="1">
    <citation type="submission" date="2019-07" db="EMBL/GenBank/DDBJ databases">
        <title>Genome sequencing of 100 strains of the haloalkaliphilic chemolithoautotrophic sulfur-oxidizing bacterium Thioalkalivibrio.</title>
        <authorList>
            <person name="Muyzer G."/>
        </authorList>
    </citation>
    <scope>NUCLEOTIDE SEQUENCE [LARGE SCALE GENOMIC DNA]</scope>
    <source>
        <strain evidence="7 8">ASO4-4</strain>
    </source>
</reference>
<sequence length="205" mass="21679">MLTPAFYGFSVCLGLIIAIGAQNAFVLSNGIRNNRPLLIALTCIVCDSLLIGIGVAGLGSLLVSKPDFVRWATWGGAAFLMVYGFRAFCSSIKGGGTLETENSGSITASSLILATLGVTFLNPHTYLDTIVLMGGLSAPYMGTERLGFWLGAVTASTVWFITLAFGARRLAPFFKKAAAWRMLDAGVCVIMWGIAAALVQQARTL</sequence>
<evidence type="ECO:0000256" key="5">
    <source>
        <dbReference type="ARBA" id="ARBA00023136"/>
    </source>
</evidence>
<dbReference type="RefSeq" id="WP_144685533.1">
    <property type="nucleotide sequence ID" value="NZ_VLLC01000020.1"/>
</dbReference>
<keyword evidence="3 6" id="KW-0812">Transmembrane</keyword>
<feature type="transmembrane region" description="Helical" evidence="6">
    <location>
        <begin position="37"/>
        <end position="62"/>
    </location>
</feature>
<keyword evidence="2" id="KW-1003">Cell membrane</keyword>
<evidence type="ECO:0000256" key="1">
    <source>
        <dbReference type="ARBA" id="ARBA00004651"/>
    </source>
</evidence>
<keyword evidence="4 6" id="KW-1133">Transmembrane helix</keyword>
<feature type="transmembrane region" description="Helical" evidence="6">
    <location>
        <begin position="6"/>
        <end position="25"/>
    </location>
</feature>
<feature type="transmembrane region" description="Helical" evidence="6">
    <location>
        <begin position="106"/>
        <end position="126"/>
    </location>
</feature>
<comment type="caution">
    <text evidence="7">The sequence shown here is derived from an EMBL/GenBank/DDBJ whole genome shotgun (WGS) entry which is preliminary data.</text>
</comment>
<evidence type="ECO:0000313" key="8">
    <source>
        <dbReference type="Proteomes" id="UP000318307"/>
    </source>
</evidence>
<comment type="subcellular location">
    <subcellularLocation>
        <location evidence="1">Cell membrane</location>
        <topology evidence="1">Multi-pass membrane protein</topology>
    </subcellularLocation>
</comment>
<keyword evidence="5 6" id="KW-0472">Membrane</keyword>
<evidence type="ECO:0000313" key="7">
    <source>
        <dbReference type="EMBL" id="TWI68587.1"/>
    </source>
</evidence>
<dbReference type="OrthoDB" id="5638726at2"/>
<dbReference type="PANTHER" id="PTHR30086:SF20">
    <property type="entry name" value="ARGININE EXPORTER PROTEIN ARGO-RELATED"/>
    <property type="match status" value="1"/>
</dbReference>
<evidence type="ECO:0000256" key="4">
    <source>
        <dbReference type="ARBA" id="ARBA00022989"/>
    </source>
</evidence>
<feature type="transmembrane region" description="Helical" evidence="6">
    <location>
        <begin position="68"/>
        <end position="85"/>
    </location>
</feature>
<feature type="transmembrane region" description="Helical" evidence="6">
    <location>
        <begin position="146"/>
        <end position="166"/>
    </location>
</feature>
<evidence type="ECO:0000256" key="3">
    <source>
        <dbReference type="ARBA" id="ARBA00022692"/>
    </source>
</evidence>
<evidence type="ECO:0000256" key="2">
    <source>
        <dbReference type="ARBA" id="ARBA00022475"/>
    </source>
</evidence>
<name>A0A562RHK2_9BACT</name>